<protein>
    <submittedName>
        <fullName evidence="3">Peptidase</fullName>
    </submittedName>
</protein>
<dbReference type="InterPro" id="IPR026935">
    <property type="entry name" value="BtrH_N"/>
</dbReference>
<proteinExistence type="predicted"/>
<dbReference type="OrthoDB" id="4075615at2"/>
<evidence type="ECO:0000313" key="4">
    <source>
        <dbReference type="Proteomes" id="UP000248146"/>
    </source>
</evidence>
<evidence type="ECO:0000313" key="3">
    <source>
        <dbReference type="EMBL" id="PYC21899.1"/>
    </source>
</evidence>
<accession>A0A2V4KP90</accession>
<evidence type="ECO:0000259" key="1">
    <source>
        <dbReference type="Pfam" id="PF14399"/>
    </source>
</evidence>
<feature type="domain" description="DUF4872" evidence="2">
    <location>
        <begin position="158"/>
        <end position="329"/>
    </location>
</feature>
<dbReference type="Pfam" id="PF16169">
    <property type="entry name" value="DUF4872"/>
    <property type="match status" value="1"/>
</dbReference>
<reference evidence="3 4" key="1">
    <citation type="submission" date="2018-06" db="EMBL/GenBank/DDBJ databases">
        <title>Pseudomonas diversity within urban Lake Michigan freshwaters.</title>
        <authorList>
            <person name="Batrich M."/>
            <person name="Hatzopoulos T."/>
            <person name="Putonti C."/>
        </authorList>
    </citation>
    <scope>NUCLEOTIDE SEQUENCE [LARGE SCALE GENOMIC DNA]</scope>
    <source>
        <strain evidence="3 4">MB-090714</strain>
    </source>
</reference>
<dbReference type="InterPro" id="IPR032369">
    <property type="entry name" value="DUF4872"/>
</dbReference>
<dbReference type="EMBL" id="QJRX01000008">
    <property type="protein sequence ID" value="PYC21899.1"/>
    <property type="molecule type" value="Genomic_DNA"/>
</dbReference>
<sequence length="337" mass="37585">MSSFEPHFQHRQSAHCESGVMASLLSHAGLPMSEPMAFGLASGLAFAYLPIVKLSGMPLIAYRMPPRHLIKTLSKRLGARLNSRTFGNPEQGRRELDALLDQGRLAGLQSSVFWLPYFPPEMRFHFNAHNLLAYGRDGDEYLISDPVFEEPVRCAAADLQKARFAKGALAAKGLMYWLDDVPQEQDWEKLIRQAVLGTTRILDGMPLPWIGIRGIQHLARQVEQLDPAQTKYNRLYLTHIVRMQEEIGTGGAGFRFMYASFLQEAGEKIGAAELGEASARLTAIGDDWRQFASACVRASRSKGEAPDFRPIAEMLRGIAGQERALMKELGVWSKRKG</sequence>
<dbReference type="RefSeq" id="WP_110683419.1">
    <property type="nucleotide sequence ID" value="NZ_QJRX01000008.1"/>
</dbReference>
<name>A0A2V4KP90_AQUAC</name>
<dbReference type="Proteomes" id="UP000248146">
    <property type="component" value="Unassembled WGS sequence"/>
</dbReference>
<evidence type="ECO:0000259" key="2">
    <source>
        <dbReference type="Pfam" id="PF16169"/>
    </source>
</evidence>
<gene>
    <name evidence="3" type="ORF">DMO17_15700</name>
</gene>
<feature type="domain" description="Butirosin biosynthesis protein H N-terminal" evidence="1">
    <location>
        <begin position="15"/>
        <end position="146"/>
    </location>
</feature>
<organism evidence="3 4">
    <name type="scientific">Aquipseudomonas alcaligenes</name>
    <name type="common">Pseudomonas alcaligenes</name>
    <dbReference type="NCBI Taxonomy" id="43263"/>
    <lineage>
        <taxon>Bacteria</taxon>
        <taxon>Pseudomonadati</taxon>
        <taxon>Pseudomonadota</taxon>
        <taxon>Gammaproteobacteria</taxon>
        <taxon>Pseudomonadales</taxon>
        <taxon>Pseudomonadaceae</taxon>
        <taxon>Aquipseudomonas</taxon>
    </lineage>
</organism>
<dbReference type="Pfam" id="PF14399">
    <property type="entry name" value="BtrH_N"/>
    <property type="match status" value="1"/>
</dbReference>
<comment type="caution">
    <text evidence="3">The sequence shown here is derived from an EMBL/GenBank/DDBJ whole genome shotgun (WGS) entry which is preliminary data.</text>
</comment>
<dbReference type="AlphaFoldDB" id="A0A2V4KP90"/>